<evidence type="ECO:0000256" key="1">
    <source>
        <dbReference type="ARBA" id="ARBA00023125"/>
    </source>
</evidence>
<evidence type="ECO:0000313" key="4">
    <source>
        <dbReference type="EMBL" id="OGG30503.1"/>
    </source>
</evidence>
<dbReference type="Gene3D" id="1.10.10.10">
    <property type="entry name" value="Winged helix-like DNA-binding domain superfamily/Winged helix DNA-binding domain"/>
    <property type="match status" value="1"/>
</dbReference>
<dbReference type="SUPFAM" id="SSF52540">
    <property type="entry name" value="P-loop containing nucleoside triphosphate hydrolases"/>
    <property type="match status" value="1"/>
</dbReference>
<name>A0A1F6B130_9BACT</name>
<dbReference type="Pfam" id="PF00486">
    <property type="entry name" value="Trans_reg_C"/>
    <property type="match status" value="1"/>
</dbReference>
<reference evidence="4 5" key="1">
    <citation type="journal article" date="2016" name="Nat. Commun.">
        <title>Thousands of microbial genomes shed light on interconnected biogeochemical processes in an aquifer system.</title>
        <authorList>
            <person name="Anantharaman K."/>
            <person name="Brown C.T."/>
            <person name="Hug L.A."/>
            <person name="Sharon I."/>
            <person name="Castelle C.J."/>
            <person name="Probst A.J."/>
            <person name="Thomas B.C."/>
            <person name="Singh A."/>
            <person name="Wilkins M.J."/>
            <person name="Karaoz U."/>
            <person name="Brodie E.L."/>
            <person name="Williams K.H."/>
            <person name="Hubbard S.S."/>
            <person name="Banfield J.F."/>
        </authorList>
    </citation>
    <scope>NUCLEOTIDE SEQUENCE [LARGE SCALE GENOMIC DNA]</scope>
</reference>
<dbReference type="InterPro" id="IPR016032">
    <property type="entry name" value="Sig_transdc_resp-reg_C-effctor"/>
</dbReference>
<dbReference type="GO" id="GO:0000160">
    <property type="term" value="P:phosphorelay signal transduction system"/>
    <property type="evidence" value="ECO:0007669"/>
    <property type="project" value="InterPro"/>
</dbReference>
<feature type="DNA-binding region" description="OmpR/PhoB-type" evidence="2">
    <location>
        <begin position="314"/>
        <end position="429"/>
    </location>
</feature>
<evidence type="ECO:0000256" key="2">
    <source>
        <dbReference type="PROSITE-ProRule" id="PRU01091"/>
    </source>
</evidence>
<gene>
    <name evidence="4" type="ORF">A3A63_03910</name>
</gene>
<dbReference type="InterPro" id="IPR027417">
    <property type="entry name" value="P-loop_NTPase"/>
</dbReference>
<dbReference type="GO" id="GO:0006355">
    <property type="term" value="P:regulation of DNA-templated transcription"/>
    <property type="evidence" value="ECO:0007669"/>
    <property type="project" value="InterPro"/>
</dbReference>
<dbReference type="EMBL" id="MFJX01000035">
    <property type="protein sequence ID" value="OGG30503.1"/>
    <property type="molecule type" value="Genomic_DNA"/>
</dbReference>
<dbReference type="SUPFAM" id="SSF46894">
    <property type="entry name" value="C-terminal effector domain of the bipartite response regulators"/>
    <property type="match status" value="1"/>
</dbReference>
<dbReference type="Proteomes" id="UP000176450">
    <property type="component" value="Unassembled WGS sequence"/>
</dbReference>
<evidence type="ECO:0000313" key="5">
    <source>
        <dbReference type="Proteomes" id="UP000176450"/>
    </source>
</evidence>
<dbReference type="CDD" id="cd00383">
    <property type="entry name" value="trans_reg_C"/>
    <property type="match status" value="1"/>
</dbReference>
<comment type="caution">
    <text evidence="4">The sequence shown here is derived from an EMBL/GenBank/DDBJ whole genome shotgun (WGS) entry which is preliminary data.</text>
</comment>
<sequence length="430" mass="49733">MKRVIEAGYPIAFRTSEAEQLGQHLSHHHSVVLIGMKRVGISNFLRFFLNHEAIAEAYIRNGAKQIFVQVDLNDLIERNISAFWTLLLTRGVDAVQYSSLPESTKRQCRKLFVQSIQLKDQFFTVESVRKVLDALVGGGLYPTLFFVRFDRLADTITPEFFSNLVGLRDALKQKLSYVFTSYRPLPDLAPDVFKKSFLSTFSFDMYLKPAASTDMQIILETLMAQYHTNLDKKTQRTLLHLAGGYVQYLQLGVIRLREEKSIPKTEHDIVDLLWKDEQVVLQSEELFESLTKTEKEVLLSIKQGNDISEKQREAAKYLWNTGMVYDENKRTHFFSVLFEDYIGGLSMTRVNEKEFTKKEHLLFTFLKAHENELCERESIIEAVWSESRDLGVSDWAIDRLVARLRSKLKTQGSPYSIMTVVTRGYKLLRL</sequence>
<keyword evidence="1 2" id="KW-0238">DNA-binding</keyword>
<protein>
    <recommendedName>
        <fullName evidence="3">OmpR/PhoB-type domain-containing protein</fullName>
    </recommendedName>
</protein>
<proteinExistence type="predicted"/>
<dbReference type="PROSITE" id="PS51755">
    <property type="entry name" value="OMPR_PHOB"/>
    <property type="match status" value="1"/>
</dbReference>
<evidence type="ECO:0000259" key="3">
    <source>
        <dbReference type="PROSITE" id="PS51755"/>
    </source>
</evidence>
<organism evidence="4 5">
    <name type="scientific">Candidatus Gottesmanbacteria bacterium RIFCSPLOWO2_01_FULL_46_9</name>
    <dbReference type="NCBI Taxonomy" id="1798394"/>
    <lineage>
        <taxon>Bacteria</taxon>
        <taxon>Candidatus Gottesmaniibacteriota</taxon>
    </lineage>
</organism>
<dbReference type="InterPro" id="IPR036388">
    <property type="entry name" value="WH-like_DNA-bd_sf"/>
</dbReference>
<dbReference type="SMART" id="SM00862">
    <property type="entry name" value="Trans_reg_C"/>
    <property type="match status" value="1"/>
</dbReference>
<dbReference type="GO" id="GO:0003677">
    <property type="term" value="F:DNA binding"/>
    <property type="evidence" value="ECO:0007669"/>
    <property type="project" value="UniProtKB-UniRule"/>
</dbReference>
<accession>A0A1F6B130</accession>
<dbReference type="AlphaFoldDB" id="A0A1F6B130"/>
<dbReference type="InterPro" id="IPR001867">
    <property type="entry name" value="OmpR/PhoB-type_DNA-bd"/>
</dbReference>
<feature type="domain" description="OmpR/PhoB-type" evidence="3">
    <location>
        <begin position="314"/>
        <end position="429"/>
    </location>
</feature>